<feature type="domain" description="Ig-like" evidence="8">
    <location>
        <begin position="122"/>
        <end position="269"/>
    </location>
</feature>
<keyword evidence="4" id="KW-1133">Transmembrane helix</keyword>
<name>A0A9N8DP61_9STRA</name>
<dbReference type="PANTHER" id="PTHR31893">
    <property type="entry name" value="TRANSMEMBRANE PROTEIN 151 HOMOLOG"/>
    <property type="match status" value="1"/>
</dbReference>
<keyword evidence="5" id="KW-0472">Membrane</keyword>
<evidence type="ECO:0000256" key="6">
    <source>
        <dbReference type="SAM" id="MobiDB-lite"/>
    </source>
</evidence>
<evidence type="ECO:0000313" key="9">
    <source>
        <dbReference type="EMBL" id="CAB9506197.1"/>
    </source>
</evidence>
<evidence type="ECO:0000256" key="4">
    <source>
        <dbReference type="ARBA" id="ARBA00022989"/>
    </source>
</evidence>
<dbReference type="GO" id="GO:0016020">
    <property type="term" value="C:membrane"/>
    <property type="evidence" value="ECO:0007669"/>
    <property type="project" value="UniProtKB-SubCell"/>
</dbReference>
<feature type="region of interest" description="Disordered" evidence="6">
    <location>
        <begin position="76"/>
        <end position="98"/>
    </location>
</feature>
<dbReference type="Proteomes" id="UP001153069">
    <property type="component" value="Unassembled WGS sequence"/>
</dbReference>
<comment type="caution">
    <text evidence="9">The sequence shown here is derived from an EMBL/GenBank/DDBJ whole genome shotgun (WGS) entry which is preliminary data.</text>
</comment>
<dbReference type="PANTHER" id="PTHR31893:SF5">
    <property type="entry name" value="TRANSMEMBRANE PROTEIN 151 HOMOLOG"/>
    <property type="match status" value="1"/>
</dbReference>
<reference evidence="9" key="1">
    <citation type="submission" date="2020-06" db="EMBL/GenBank/DDBJ databases">
        <authorList>
            <consortium name="Plant Systems Biology data submission"/>
        </authorList>
    </citation>
    <scope>NUCLEOTIDE SEQUENCE</scope>
    <source>
        <strain evidence="9">D6</strain>
    </source>
</reference>
<organism evidence="9 10">
    <name type="scientific">Seminavis robusta</name>
    <dbReference type="NCBI Taxonomy" id="568900"/>
    <lineage>
        <taxon>Eukaryota</taxon>
        <taxon>Sar</taxon>
        <taxon>Stramenopiles</taxon>
        <taxon>Ochrophyta</taxon>
        <taxon>Bacillariophyta</taxon>
        <taxon>Bacillariophyceae</taxon>
        <taxon>Bacillariophycidae</taxon>
        <taxon>Naviculales</taxon>
        <taxon>Naviculaceae</taxon>
        <taxon>Seminavis</taxon>
    </lineage>
</organism>
<proteinExistence type="inferred from homology"/>
<evidence type="ECO:0000313" key="10">
    <source>
        <dbReference type="Proteomes" id="UP001153069"/>
    </source>
</evidence>
<dbReference type="OrthoDB" id="190434at2759"/>
<keyword evidence="7" id="KW-0732">Signal</keyword>
<accession>A0A9N8DP61</accession>
<sequence length="379" mass="42801">MAQRILVALVLIWTCSLHCALSFPDGKSNSGGIIVPASTTGTVSSTGGTSTPQTFGFQEDAKTGEAKFIEMDHPSTATTTKDDQQNPLGPSTRQSSSSGNYHIKATILTVLMAALWSPMFYPTAIIIPPEHVPLLYTFRGIVTFLYLLECALSSTRRYLSNSLSPQDLQQYLKDLKEASPTIVWLMECYHYRHVRRYRSSSRGRRRSSSTHHEKVVTHRARKEFAIDRWRDATETKSLDRAVTIGEDTDPFSCATNGGSSTTCSTPLMSGGTFVKTTLTKLFWLTNPSIGHRYLMEKELFYHQESRHDVHHEFTMKLQLQNVDYRNKILVVRTGLSDVAFASQLWFWIASLLGLTVPYRMWFSRHCLQTSLNIVKELEA</sequence>
<dbReference type="AlphaFoldDB" id="A0A9N8DP61"/>
<evidence type="ECO:0000256" key="2">
    <source>
        <dbReference type="ARBA" id="ARBA00009583"/>
    </source>
</evidence>
<evidence type="ECO:0000256" key="1">
    <source>
        <dbReference type="ARBA" id="ARBA00004141"/>
    </source>
</evidence>
<dbReference type="EMBL" id="CAICTM010000256">
    <property type="protein sequence ID" value="CAB9506197.1"/>
    <property type="molecule type" value="Genomic_DNA"/>
</dbReference>
<keyword evidence="3" id="KW-0812">Transmembrane</keyword>
<comment type="similarity">
    <text evidence="2">Belongs to the TMEM151 family.</text>
</comment>
<evidence type="ECO:0000256" key="3">
    <source>
        <dbReference type="ARBA" id="ARBA00022692"/>
    </source>
</evidence>
<feature type="chain" id="PRO_5040410627" evidence="7">
    <location>
        <begin position="23"/>
        <end position="379"/>
    </location>
</feature>
<comment type="subcellular location">
    <subcellularLocation>
        <location evidence="1">Membrane</location>
        <topology evidence="1">Multi-pass membrane protein</topology>
    </subcellularLocation>
</comment>
<evidence type="ECO:0000259" key="8">
    <source>
        <dbReference type="PROSITE" id="PS50835"/>
    </source>
</evidence>
<protein>
    <submittedName>
        <fullName evidence="9">Reductase</fullName>
    </submittedName>
</protein>
<keyword evidence="10" id="KW-1185">Reference proteome</keyword>
<feature type="signal peptide" evidence="7">
    <location>
        <begin position="1"/>
        <end position="22"/>
    </location>
</feature>
<dbReference type="InterPro" id="IPR026767">
    <property type="entry name" value="Tmem151"/>
</dbReference>
<evidence type="ECO:0000256" key="7">
    <source>
        <dbReference type="SAM" id="SignalP"/>
    </source>
</evidence>
<dbReference type="Pfam" id="PF14857">
    <property type="entry name" value="TMEM151"/>
    <property type="match status" value="2"/>
</dbReference>
<evidence type="ECO:0000256" key="5">
    <source>
        <dbReference type="ARBA" id="ARBA00023136"/>
    </source>
</evidence>
<gene>
    <name evidence="9" type="ORF">SEMRO_257_G101000.1</name>
</gene>
<dbReference type="InterPro" id="IPR007110">
    <property type="entry name" value="Ig-like_dom"/>
</dbReference>
<dbReference type="PROSITE" id="PS50835">
    <property type="entry name" value="IG_LIKE"/>
    <property type="match status" value="1"/>
</dbReference>